<dbReference type="InterPro" id="IPR054189">
    <property type="entry name" value="DUF6894"/>
</dbReference>
<dbReference type="AlphaFoldDB" id="A0A120FIR2"/>
<keyword evidence="3" id="KW-1185">Reference proteome</keyword>
<gene>
    <name evidence="2" type="ORF">AS026_12685</name>
</gene>
<name>A0A120FIR2_9HYPH</name>
<dbReference type="Pfam" id="PF21834">
    <property type="entry name" value="DUF6894"/>
    <property type="match status" value="1"/>
</dbReference>
<proteinExistence type="predicted"/>
<dbReference type="OrthoDB" id="8021130at2"/>
<evidence type="ECO:0000313" key="3">
    <source>
        <dbReference type="Proteomes" id="UP000068164"/>
    </source>
</evidence>
<evidence type="ECO:0000259" key="1">
    <source>
        <dbReference type="Pfam" id="PF21834"/>
    </source>
</evidence>
<reference evidence="2 3" key="1">
    <citation type="submission" date="2015-11" db="EMBL/GenBank/DDBJ databases">
        <title>Draft Genome Sequence of the Strain BR 10423 (Rhizobium sp.) isolated from nodules of Mimosa pudica.</title>
        <authorList>
            <person name="Barauna A.C."/>
            <person name="Zilli J.E."/>
            <person name="Simoes-Araujo J.L."/>
            <person name="Reis V.M."/>
            <person name="James E.K."/>
            <person name="Reis F.B.Jr."/>
            <person name="Rouws L.F."/>
            <person name="Passos S.R."/>
            <person name="Gois S.R."/>
        </authorList>
    </citation>
    <scope>NUCLEOTIDE SEQUENCE [LARGE SCALE GENOMIC DNA]</scope>
    <source>
        <strain evidence="2 3">BR10423</strain>
    </source>
</reference>
<organism evidence="2 3">
    <name type="scientific">Rhizobium altiplani</name>
    <dbReference type="NCBI Taxonomy" id="1864509"/>
    <lineage>
        <taxon>Bacteria</taxon>
        <taxon>Pseudomonadati</taxon>
        <taxon>Pseudomonadota</taxon>
        <taxon>Alphaproteobacteria</taxon>
        <taxon>Hyphomicrobiales</taxon>
        <taxon>Rhizobiaceae</taxon>
        <taxon>Rhizobium/Agrobacterium group</taxon>
        <taxon>Rhizobium</taxon>
    </lineage>
</organism>
<accession>A0A120FIR2</accession>
<sequence>MKRFFFNIREGDDLIEDPDGTLLSDLTSAISEANGAARELLAAEIRNGGSADGRSIEIVDETRTVVAVIALRSIVAGQ</sequence>
<comment type="caution">
    <text evidence="2">The sequence shown here is derived from an EMBL/GenBank/DDBJ whole genome shotgun (WGS) entry which is preliminary data.</text>
</comment>
<evidence type="ECO:0000313" key="2">
    <source>
        <dbReference type="EMBL" id="KWV47927.1"/>
    </source>
</evidence>
<dbReference type="EMBL" id="LNCD01000101">
    <property type="protein sequence ID" value="KWV47927.1"/>
    <property type="molecule type" value="Genomic_DNA"/>
</dbReference>
<protein>
    <recommendedName>
        <fullName evidence="1">DUF6894 domain-containing protein</fullName>
    </recommendedName>
</protein>
<dbReference type="RefSeq" id="WP_062371970.1">
    <property type="nucleotide sequence ID" value="NZ_LNCD01000101.1"/>
</dbReference>
<dbReference type="Proteomes" id="UP000068164">
    <property type="component" value="Unassembled WGS sequence"/>
</dbReference>
<feature type="domain" description="DUF6894" evidence="1">
    <location>
        <begin position="3"/>
        <end position="71"/>
    </location>
</feature>